<feature type="region of interest" description="Disordered" evidence="9">
    <location>
        <begin position="513"/>
        <end position="585"/>
    </location>
</feature>
<dbReference type="OrthoDB" id="9977870at2759"/>
<organism evidence="11 12">
    <name type="scientific">Cyphellophora attinorum</name>
    <dbReference type="NCBI Taxonomy" id="1664694"/>
    <lineage>
        <taxon>Eukaryota</taxon>
        <taxon>Fungi</taxon>
        <taxon>Dikarya</taxon>
        <taxon>Ascomycota</taxon>
        <taxon>Pezizomycotina</taxon>
        <taxon>Eurotiomycetes</taxon>
        <taxon>Chaetothyriomycetidae</taxon>
        <taxon>Chaetothyriales</taxon>
        <taxon>Cyphellophoraceae</taxon>
        <taxon>Cyphellophora</taxon>
    </lineage>
</organism>
<dbReference type="Gene3D" id="1.20.120.1750">
    <property type="match status" value="1"/>
</dbReference>
<accession>A0A0N1HH37</accession>
<dbReference type="InterPro" id="IPR002867">
    <property type="entry name" value="IBR_dom"/>
</dbReference>
<keyword evidence="6" id="KW-0863">Zinc-finger</keyword>
<evidence type="ECO:0000256" key="3">
    <source>
        <dbReference type="ARBA" id="ARBA00022679"/>
    </source>
</evidence>
<dbReference type="EC" id="2.3.2.31" evidence="2"/>
<dbReference type="InterPro" id="IPR031127">
    <property type="entry name" value="E3_UB_ligase_RBR"/>
</dbReference>
<dbReference type="GeneID" id="28734728"/>
<feature type="compositionally biased region" description="Acidic residues" evidence="9">
    <location>
        <begin position="520"/>
        <end position="535"/>
    </location>
</feature>
<feature type="compositionally biased region" description="Low complexity" evidence="9">
    <location>
        <begin position="217"/>
        <end position="236"/>
    </location>
</feature>
<feature type="region of interest" description="Disordered" evidence="9">
    <location>
        <begin position="255"/>
        <end position="293"/>
    </location>
</feature>
<evidence type="ECO:0000313" key="12">
    <source>
        <dbReference type="Proteomes" id="UP000038010"/>
    </source>
</evidence>
<proteinExistence type="predicted"/>
<feature type="compositionally biased region" description="Acidic residues" evidence="9">
    <location>
        <begin position="135"/>
        <end position="145"/>
    </location>
</feature>
<protein>
    <recommendedName>
        <fullName evidence="2">RBR-type E3 ubiquitin transferase</fullName>
        <ecNumber evidence="2">2.3.2.31</ecNumber>
    </recommendedName>
</protein>
<reference evidence="11 12" key="1">
    <citation type="submission" date="2015-06" db="EMBL/GenBank/DDBJ databases">
        <title>Draft genome of the ant-associated black yeast Phialophora attae CBS 131958.</title>
        <authorList>
            <person name="Moreno L.F."/>
            <person name="Stielow B.J."/>
            <person name="de Hoog S."/>
            <person name="Vicente V.A."/>
            <person name="Weiss V.A."/>
            <person name="de Vries M."/>
            <person name="Cruz L.M."/>
            <person name="Souza E.M."/>
        </authorList>
    </citation>
    <scope>NUCLEOTIDE SEQUENCE [LARGE SCALE GENOMIC DNA]</scope>
    <source>
        <strain evidence="11 12">CBS 131958</strain>
    </source>
</reference>
<feature type="region of interest" description="Disordered" evidence="9">
    <location>
        <begin position="217"/>
        <end position="239"/>
    </location>
</feature>
<dbReference type="PROSITE" id="PS51873">
    <property type="entry name" value="TRIAD"/>
    <property type="match status" value="1"/>
</dbReference>
<dbReference type="CDD" id="cd20335">
    <property type="entry name" value="BRcat_RBR"/>
    <property type="match status" value="1"/>
</dbReference>
<evidence type="ECO:0000313" key="11">
    <source>
        <dbReference type="EMBL" id="KPI45146.1"/>
    </source>
</evidence>
<evidence type="ECO:0000256" key="7">
    <source>
        <dbReference type="ARBA" id="ARBA00022786"/>
    </source>
</evidence>
<feature type="compositionally biased region" description="Low complexity" evidence="9">
    <location>
        <begin position="275"/>
        <end position="286"/>
    </location>
</feature>
<dbReference type="InterPro" id="IPR044066">
    <property type="entry name" value="TRIAD_supradom"/>
</dbReference>
<evidence type="ECO:0000256" key="6">
    <source>
        <dbReference type="ARBA" id="ARBA00022771"/>
    </source>
</evidence>
<keyword evidence="5" id="KW-0677">Repeat</keyword>
<comment type="catalytic activity">
    <reaction evidence="1">
        <text>[E2 ubiquitin-conjugating enzyme]-S-ubiquitinyl-L-cysteine + [acceptor protein]-L-lysine = [E2 ubiquitin-conjugating enzyme]-L-cysteine + [acceptor protein]-N(6)-ubiquitinyl-L-lysine.</text>
        <dbReference type="EC" id="2.3.2.31"/>
    </reaction>
</comment>
<gene>
    <name evidence="11" type="ORF">AB675_2845</name>
</gene>
<evidence type="ECO:0000259" key="10">
    <source>
        <dbReference type="PROSITE" id="PS51873"/>
    </source>
</evidence>
<dbReference type="RefSeq" id="XP_018005109.1">
    <property type="nucleotide sequence ID" value="XM_018142848.1"/>
</dbReference>
<sequence length="585" mass="61967">MPNLASSDETWRTSDESPSPPAKRQRLSSTADTSLADSMSGEDTMESADLLNNGNALAIRSAPDQLNEAAQNANAIAQSAQESSDPASSAQDTTESSTTNDHDESVVAPTEWLEGIDPAAAPNDPSTENGAAATDDTESADEEATVQDDVVAVQEEVNNAAAAADRASADNAIDEQTQFLHRLSREDPDEFRRLVDSGIIDDEFLDRLDELNAQDAVAAPNADAQNNNAGNAGTNTESLDNDLEEGEIEDADAGRVNNANNQAGPTVAGTAGNHGIIAGPAPAQPGAGNGTGDRGHFAWLLDRRDAREANEACPACTVEFDPDEPTVFLNCGDRWCVDCLNDNYRAALKNRKDFPPQCCDIPLDHESIQDFLDEGVLIELATKIDEYKDADPVYCQTPKCTGGYIPKSRIKGQWAGCQVCSQSTCVECKGPASEHLAPQIHPKPLTKLDQELAAKEGWKVCPGCGNMVERSEGCNFMTCECGHNFCYQCGGSLQNNMPCLCQGTPQWVQQMNAEAAGGAESDDEDEEDDDEEGEGRDEGAGGHGQGVDANTGEDGGGETEVPDANPGEGGQHDATDGDDDGHDDW</sequence>
<keyword evidence="4" id="KW-0479">Metal-binding</keyword>
<evidence type="ECO:0000256" key="8">
    <source>
        <dbReference type="ARBA" id="ARBA00022833"/>
    </source>
</evidence>
<feature type="compositionally biased region" description="Low complexity" evidence="9">
    <location>
        <begin position="67"/>
        <end position="84"/>
    </location>
</feature>
<keyword evidence="3" id="KW-0808">Transferase</keyword>
<name>A0A0N1HH37_9EURO</name>
<keyword evidence="12" id="KW-1185">Reference proteome</keyword>
<feature type="compositionally biased region" description="Acidic residues" evidence="9">
    <location>
        <begin position="576"/>
        <end position="585"/>
    </location>
</feature>
<dbReference type="Pfam" id="PF01485">
    <property type="entry name" value="IBR"/>
    <property type="match status" value="2"/>
</dbReference>
<evidence type="ECO:0000256" key="5">
    <source>
        <dbReference type="ARBA" id="ARBA00022737"/>
    </source>
</evidence>
<dbReference type="GO" id="GO:0016567">
    <property type="term" value="P:protein ubiquitination"/>
    <property type="evidence" value="ECO:0007669"/>
    <property type="project" value="InterPro"/>
</dbReference>
<keyword evidence="7" id="KW-0833">Ubl conjugation pathway</keyword>
<dbReference type="GO" id="GO:0008270">
    <property type="term" value="F:zinc ion binding"/>
    <property type="evidence" value="ECO:0007669"/>
    <property type="project" value="UniProtKB-KW"/>
</dbReference>
<dbReference type="PANTHER" id="PTHR11685">
    <property type="entry name" value="RBR FAMILY RING FINGER AND IBR DOMAIN-CONTAINING"/>
    <property type="match status" value="1"/>
</dbReference>
<evidence type="ECO:0000256" key="2">
    <source>
        <dbReference type="ARBA" id="ARBA00012251"/>
    </source>
</evidence>
<feature type="compositionally biased region" description="Polar residues" evidence="9">
    <location>
        <begin position="85"/>
        <end position="99"/>
    </location>
</feature>
<comment type="caution">
    <text evidence="11">The sequence shown here is derived from an EMBL/GenBank/DDBJ whole genome shotgun (WGS) entry which is preliminary data.</text>
</comment>
<feature type="region of interest" description="Disordered" evidence="9">
    <location>
        <begin position="62"/>
        <end position="145"/>
    </location>
</feature>
<dbReference type="Proteomes" id="UP000038010">
    <property type="component" value="Unassembled WGS sequence"/>
</dbReference>
<feature type="domain" description="RING-type" evidence="10">
    <location>
        <begin position="309"/>
        <end position="510"/>
    </location>
</feature>
<dbReference type="SUPFAM" id="SSF57850">
    <property type="entry name" value="RING/U-box"/>
    <property type="match status" value="2"/>
</dbReference>
<feature type="region of interest" description="Disordered" evidence="9">
    <location>
        <begin position="1"/>
        <end position="49"/>
    </location>
</feature>
<evidence type="ECO:0000256" key="9">
    <source>
        <dbReference type="SAM" id="MobiDB-lite"/>
    </source>
</evidence>
<dbReference type="AlphaFoldDB" id="A0A0N1HH37"/>
<feature type="compositionally biased region" description="Polar residues" evidence="9">
    <location>
        <begin position="27"/>
        <end position="37"/>
    </location>
</feature>
<evidence type="ECO:0000256" key="4">
    <source>
        <dbReference type="ARBA" id="ARBA00022723"/>
    </source>
</evidence>
<dbReference type="GO" id="GO:0061630">
    <property type="term" value="F:ubiquitin protein ligase activity"/>
    <property type="evidence" value="ECO:0007669"/>
    <property type="project" value="UniProtKB-EC"/>
</dbReference>
<keyword evidence="8" id="KW-0862">Zinc</keyword>
<dbReference type="CDD" id="cd22584">
    <property type="entry name" value="Rcat_RBR_unk"/>
    <property type="match status" value="1"/>
</dbReference>
<dbReference type="EMBL" id="LFJN01000002">
    <property type="protein sequence ID" value="KPI45146.1"/>
    <property type="molecule type" value="Genomic_DNA"/>
</dbReference>
<evidence type="ECO:0000256" key="1">
    <source>
        <dbReference type="ARBA" id="ARBA00001798"/>
    </source>
</evidence>
<dbReference type="STRING" id="1664694.A0A0N1HH37"/>
<dbReference type="VEuPathDB" id="FungiDB:AB675_2845"/>